<accession>A0ABN1Q2Q1</accession>
<dbReference type="InterPro" id="IPR016161">
    <property type="entry name" value="Ald_DH/histidinol_DH"/>
</dbReference>
<protein>
    <submittedName>
        <fullName evidence="6">Aldehyde dehydrogenase family protein</fullName>
    </submittedName>
</protein>
<dbReference type="PROSITE" id="PS00687">
    <property type="entry name" value="ALDEHYDE_DEHYDR_GLU"/>
    <property type="match status" value="1"/>
</dbReference>
<proteinExistence type="inferred from homology"/>
<feature type="domain" description="Aldehyde dehydrogenase" evidence="5">
    <location>
        <begin position="24"/>
        <end position="482"/>
    </location>
</feature>
<dbReference type="InterPro" id="IPR016162">
    <property type="entry name" value="Ald_DH_N"/>
</dbReference>
<dbReference type="InterPro" id="IPR016163">
    <property type="entry name" value="Ald_DH_C"/>
</dbReference>
<organism evidence="6 7">
    <name type="scientific">Actinocorallia libanotica</name>
    <dbReference type="NCBI Taxonomy" id="46162"/>
    <lineage>
        <taxon>Bacteria</taxon>
        <taxon>Bacillati</taxon>
        <taxon>Actinomycetota</taxon>
        <taxon>Actinomycetes</taxon>
        <taxon>Streptosporangiales</taxon>
        <taxon>Thermomonosporaceae</taxon>
        <taxon>Actinocorallia</taxon>
    </lineage>
</organism>
<name>A0ABN1Q2Q1_9ACTN</name>
<dbReference type="CDD" id="cd07089">
    <property type="entry name" value="ALDH_CddD-AldA-like"/>
    <property type="match status" value="1"/>
</dbReference>
<feature type="active site" evidence="3">
    <location>
        <position position="261"/>
    </location>
</feature>
<dbReference type="SUPFAM" id="SSF53720">
    <property type="entry name" value="ALDH-like"/>
    <property type="match status" value="1"/>
</dbReference>
<reference evidence="6 7" key="1">
    <citation type="journal article" date="2019" name="Int. J. Syst. Evol. Microbiol.">
        <title>The Global Catalogue of Microorganisms (GCM) 10K type strain sequencing project: providing services to taxonomists for standard genome sequencing and annotation.</title>
        <authorList>
            <consortium name="The Broad Institute Genomics Platform"/>
            <consortium name="The Broad Institute Genome Sequencing Center for Infectious Disease"/>
            <person name="Wu L."/>
            <person name="Ma J."/>
        </authorList>
    </citation>
    <scope>NUCLEOTIDE SEQUENCE [LARGE SCALE GENOMIC DNA]</scope>
    <source>
        <strain evidence="6 7">JCM 10696</strain>
    </source>
</reference>
<keyword evidence="7" id="KW-1185">Reference proteome</keyword>
<evidence type="ECO:0000256" key="2">
    <source>
        <dbReference type="ARBA" id="ARBA00023002"/>
    </source>
</evidence>
<dbReference type="InterPro" id="IPR015590">
    <property type="entry name" value="Aldehyde_DH_dom"/>
</dbReference>
<comment type="similarity">
    <text evidence="1 4">Belongs to the aldehyde dehydrogenase family.</text>
</comment>
<dbReference type="Gene3D" id="3.40.605.10">
    <property type="entry name" value="Aldehyde Dehydrogenase, Chain A, domain 1"/>
    <property type="match status" value="1"/>
</dbReference>
<dbReference type="PANTHER" id="PTHR42804:SF1">
    <property type="entry name" value="ALDEHYDE DEHYDROGENASE-RELATED"/>
    <property type="match status" value="1"/>
</dbReference>
<dbReference type="Gene3D" id="3.40.309.10">
    <property type="entry name" value="Aldehyde Dehydrogenase, Chain A, domain 2"/>
    <property type="match status" value="1"/>
</dbReference>
<dbReference type="Pfam" id="PF00171">
    <property type="entry name" value="Aldedh"/>
    <property type="match status" value="1"/>
</dbReference>
<gene>
    <name evidence="6" type="ORF">GCM10009550_02560</name>
</gene>
<evidence type="ECO:0000259" key="5">
    <source>
        <dbReference type="Pfam" id="PF00171"/>
    </source>
</evidence>
<sequence>MGTDAKGAGVVKRLLIDGKLVEAGRTYPSYAPATGEVFGHAPDAGVAEAEAAVAAARRAFDATDWAGDRELRVRCLDQLHQALVDHKEELRELTIAEAGASRMLTHGNQLEAPIKIVRYYADLLRTYPLSEELGEIEERGQRHRRWIEKEAGGVVAAILPYNYPNQLALAKLAPALAAGCTVVLKAAPDTPLVTLALGELIAEHTDIPPGVVNVLSSAEVAVGEALTTHPDVDIVSFTGSTQVGRQIMAAASGTLKRVFLELGGKSAMIVLDDADFDAAAMFAAFTICSHAGQGCALTTRLLVPRESHDEITAKVAASMERVKYGDPGDPATYMGPLISEKQRDKVHGMVQRAVEAGATLVTGGKKVDPGYFYRPTLLANVDPDSEIAQSEVFGPVLAVIPYTDEEDAVRIANNSIFGLSGAVHGRDQERALRVARRIRTGTFSINGGNYFAPDAPFGGYKQSGLGREMGVQGLEEFLQIKTLAAVVA</sequence>
<dbReference type="PANTHER" id="PTHR42804">
    <property type="entry name" value="ALDEHYDE DEHYDROGENASE"/>
    <property type="match status" value="1"/>
</dbReference>
<dbReference type="RefSeq" id="WP_344235727.1">
    <property type="nucleotide sequence ID" value="NZ_BAAAHH010000001.1"/>
</dbReference>
<dbReference type="InterPro" id="IPR029510">
    <property type="entry name" value="Ald_DH_CS_GLU"/>
</dbReference>
<evidence type="ECO:0000256" key="4">
    <source>
        <dbReference type="RuleBase" id="RU003345"/>
    </source>
</evidence>
<keyword evidence="2 4" id="KW-0560">Oxidoreductase</keyword>
<evidence type="ECO:0000313" key="7">
    <source>
        <dbReference type="Proteomes" id="UP001500665"/>
    </source>
</evidence>
<dbReference type="EMBL" id="BAAAHH010000001">
    <property type="protein sequence ID" value="GAA0936625.1"/>
    <property type="molecule type" value="Genomic_DNA"/>
</dbReference>
<evidence type="ECO:0000256" key="3">
    <source>
        <dbReference type="PROSITE-ProRule" id="PRU10007"/>
    </source>
</evidence>
<evidence type="ECO:0000256" key="1">
    <source>
        <dbReference type="ARBA" id="ARBA00009986"/>
    </source>
</evidence>
<comment type="caution">
    <text evidence="6">The sequence shown here is derived from an EMBL/GenBank/DDBJ whole genome shotgun (WGS) entry which is preliminary data.</text>
</comment>
<dbReference type="Proteomes" id="UP001500665">
    <property type="component" value="Unassembled WGS sequence"/>
</dbReference>
<evidence type="ECO:0000313" key="6">
    <source>
        <dbReference type="EMBL" id="GAA0936625.1"/>
    </source>
</evidence>